<proteinExistence type="predicted"/>
<evidence type="ECO:0000313" key="1">
    <source>
        <dbReference type="EMBL" id="QDV30287.1"/>
    </source>
</evidence>
<sequence>MDRREFLTTFAALPLLKFEPWFPTDGVQELILPNDLAYALERHCSLPLEQRVVRSDEAAKIADEINLKSGAVFLSATDMYSDDWKLDYSGWSWFHTGKRWKQLAIAEQIAKAGEFTVIKRDHLFILQTTKCKVPAFRTSHRRLIVDYDDEWAWSGLGGGWPSIIRGNELHFMRADWYILAIEVFGLSNKPEFFEDDVLLGDITKQLANRLKQPDIDPDPWPGMGYGWREIAGWLSEGECLFVPFPKQAMI</sequence>
<dbReference type="EMBL" id="CP036299">
    <property type="protein sequence ID" value="QDV30287.1"/>
    <property type="molecule type" value="Genomic_DNA"/>
</dbReference>
<accession>A0A518GNW7</accession>
<keyword evidence="2" id="KW-1185">Reference proteome</keyword>
<dbReference type="Proteomes" id="UP000315349">
    <property type="component" value="Chromosome"/>
</dbReference>
<evidence type="ECO:0000313" key="2">
    <source>
        <dbReference type="Proteomes" id="UP000315349"/>
    </source>
</evidence>
<gene>
    <name evidence="1" type="ORF">Spb1_22160</name>
</gene>
<dbReference type="RefSeq" id="WP_145299412.1">
    <property type="nucleotide sequence ID" value="NZ_CP036299.1"/>
</dbReference>
<organism evidence="1 2">
    <name type="scientific">Planctopirus ephydatiae</name>
    <dbReference type="NCBI Taxonomy" id="2528019"/>
    <lineage>
        <taxon>Bacteria</taxon>
        <taxon>Pseudomonadati</taxon>
        <taxon>Planctomycetota</taxon>
        <taxon>Planctomycetia</taxon>
        <taxon>Planctomycetales</taxon>
        <taxon>Planctomycetaceae</taxon>
        <taxon>Planctopirus</taxon>
    </lineage>
</organism>
<dbReference type="AlphaFoldDB" id="A0A518GNW7"/>
<reference evidence="1 2" key="1">
    <citation type="submission" date="2019-02" db="EMBL/GenBank/DDBJ databases">
        <title>Deep-cultivation of Planctomycetes and their phenomic and genomic characterization uncovers novel biology.</title>
        <authorList>
            <person name="Wiegand S."/>
            <person name="Jogler M."/>
            <person name="Boedeker C."/>
            <person name="Pinto D."/>
            <person name="Vollmers J."/>
            <person name="Rivas-Marin E."/>
            <person name="Kohn T."/>
            <person name="Peeters S.H."/>
            <person name="Heuer A."/>
            <person name="Rast P."/>
            <person name="Oberbeckmann S."/>
            <person name="Bunk B."/>
            <person name="Jeske O."/>
            <person name="Meyerdierks A."/>
            <person name="Storesund J.E."/>
            <person name="Kallscheuer N."/>
            <person name="Luecker S."/>
            <person name="Lage O.M."/>
            <person name="Pohl T."/>
            <person name="Merkel B.J."/>
            <person name="Hornburger P."/>
            <person name="Mueller R.-W."/>
            <person name="Bruemmer F."/>
            <person name="Labrenz M."/>
            <person name="Spormann A.M."/>
            <person name="Op den Camp H."/>
            <person name="Overmann J."/>
            <person name="Amann R."/>
            <person name="Jetten M.S.M."/>
            <person name="Mascher T."/>
            <person name="Medema M.H."/>
            <person name="Devos D.P."/>
            <person name="Kaster A.-K."/>
            <person name="Ovreas L."/>
            <person name="Rohde M."/>
            <person name="Galperin M.Y."/>
            <person name="Jogler C."/>
        </authorList>
    </citation>
    <scope>NUCLEOTIDE SEQUENCE [LARGE SCALE GENOMIC DNA]</scope>
    <source>
        <strain evidence="1 2">Spb1</strain>
    </source>
</reference>
<name>A0A518GNW7_9PLAN</name>
<dbReference type="KEGG" id="peh:Spb1_22160"/>
<protein>
    <submittedName>
        <fullName evidence="1">Uncharacterized protein</fullName>
    </submittedName>
</protein>